<evidence type="ECO:0000256" key="1">
    <source>
        <dbReference type="SAM" id="Phobius"/>
    </source>
</evidence>
<evidence type="ECO:0000313" key="2">
    <source>
        <dbReference type="EMBL" id="QMV85091.1"/>
    </source>
</evidence>
<dbReference type="Pfam" id="PF10739">
    <property type="entry name" value="DUF2550"/>
    <property type="match status" value="1"/>
</dbReference>
<sequence length="150" mass="17330">MEIIGWIIAVLGVVLFLLAAWRFIAHRANGTPVLIRRMPAKDGRAWRHGVVRYRGNILDFYKLRSVSPSPDVTFERRGFSLKGRREQTAREQKFMEPGLKVLVVQTSRGEFEWAMDSHAEMALLAWVESAPTQPLQRMDVKTAQKYFKDK</sequence>
<feature type="transmembrane region" description="Helical" evidence="1">
    <location>
        <begin position="6"/>
        <end position="24"/>
    </location>
</feature>
<keyword evidence="3" id="KW-1185">Reference proteome</keyword>
<organism evidence="2 3">
    <name type="scientific">Corynebacterium hindlerae</name>
    <dbReference type="NCBI Taxonomy" id="699041"/>
    <lineage>
        <taxon>Bacteria</taxon>
        <taxon>Bacillati</taxon>
        <taxon>Actinomycetota</taxon>
        <taxon>Actinomycetes</taxon>
        <taxon>Mycobacteriales</taxon>
        <taxon>Corynebacteriaceae</taxon>
        <taxon>Corynebacterium</taxon>
    </lineage>
</organism>
<dbReference type="AlphaFoldDB" id="A0A7G5FEQ0"/>
<dbReference type="Proteomes" id="UP000515570">
    <property type="component" value="Chromosome"/>
</dbReference>
<dbReference type="EMBL" id="CP059833">
    <property type="protein sequence ID" value="QMV85091.1"/>
    <property type="molecule type" value="Genomic_DNA"/>
</dbReference>
<dbReference type="InterPro" id="IPR019675">
    <property type="entry name" value="DUF2550"/>
</dbReference>
<protein>
    <submittedName>
        <fullName evidence="2">DUF2550 domain-containing protein</fullName>
    </submittedName>
</protein>
<keyword evidence="1" id="KW-0472">Membrane</keyword>
<evidence type="ECO:0000313" key="3">
    <source>
        <dbReference type="Proteomes" id="UP000515570"/>
    </source>
</evidence>
<keyword evidence="1" id="KW-1133">Transmembrane helix</keyword>
<reference evidence="2 3" key="1">
    <citation type="submission" date="2020-07" db="EMBL/GenBank/DDBJ databases">
        <title>non toxigenic Corynebacterium sp. nov from a clinical source.</title>
        <authorList>
            <person name="Bernier A.-M."/>
            <person name="Bernard K."/>
        </authorList>
    </citation>
    <scope>NUCLEOTIDE SEQUENCE [LARGE SCALE GENOMIC DNA]</scope>
    <source>
        <strain evidence="3">NML 93-0612</strain>
    </source>
</reference>
<name>A0A7G5FEQ0_9CORY</name>
<keyword evidence="1" id="KW-0812">Transmembrane</keyword>
<proteinExistence type="predicted"/>
<dbReference type="RefSeq" id="WP_182385897.1">
    <property type="nucleotide sequence ID" value="NZ_CP059833.1"/>
</dbReference>
<accession>A0A7G5FEQ0</accession>
<gene>
    <name evidence="2" type="ORF">HW450_12310</name>
</gene>